<accession>A0A1H8EPP9</accession>
<feature type="signal peptide" evidence="1">
    <location>
        <begin position="1"/>
        <end position="20"/>
    </location>
</feature>
<protein>
    <recommendedName>
        <fullName evidence="4">Outer membrane lipoprotein SlyB</fullName>
    </recommendedName>
</protein>
<dbReference type="Proteomes" id="UP000199531">
    <property type="component" value="Unassembled WGS sequence"/>
</dbReference>
<evidence type="ECO:0000313" key="3">
    <source>
        <dbReference type="Proteomes" id="UP000199531"/>
    </source>
</evidence>
<sequence>MNTHRKLISMAAIASAAVLAGCATDPYGNPVTTVPGNVLGLPGVVTPSAALYGTVTGIQYLPANTTGGGMGTIPGSVLGAGLPTGSGDLASIATAVAVAVMANQAMGTTNPNTTTSVYRVTVRLDNGETRAFDYASLPNLRVNDRVRVEGNQLYR</sequence>
<keyword evidence="1" id="KW-0732">Signal</keyword>
<dbReference type="EMBL" id="FOCW01000001">
    <property type="protein sequence ID" value="SEN21422.1"/>
    <property type="molecule type" value="Genomic_DNA"/>
</dbReference>
<organism evidence="2 3">
    <name type="scientific">Brachymonas denitrificans DSM 15123</name>
    <dbReference type="NCBI Taxonomy" id="1121117"/>
    <lineage>
        <taxon>Bacteria</taxon>
        <taxon>Pseudomonadati</taxon>
        <taxon>Pseudomonadota</taxon>
        <taxon>Betaproteobacteria</taxon>
        <taxon>Burkholderiales</taxon>
        <taxon>Comamonadaceae</taxon>
        <taxon>Brachymonas</taxon>
    </lineage>
</organism>
<name>A0A1H8EPP9_9BURK</name>
<dbReference type="STRING" id="1121117.SAMN02745977_00769"/>
<gene>
    <name evidence="2" type="ORF">SAMN02745977_00769</name>
</gene>
<proteinExistence type="predicted"/>
<dbReference type="AlphaFoldDB" id="A0A1H8EPP9"/>
<dbReference type="PROSITE" id="PS51257">
    <property type="entry name" value="PROKAR_LIPOPROTEIN"/>
    <property type="match status" value="1"/>
</dbReference>
<reference evidence="2 3" key="1">
    <citation type="submission" date="2016-10" db="EMBL/GenBank/DDBJ databases">
        <authorList>
            <person name="de Groot N.N."/>
        </authorList>
    </citation>
    <scope>NUCLEOTIDE SEQUENCE [LARGE SCALE GENOMIC DNA]</scope>
    <source>
        <strain evidence="2 3">DSM 15123</strain>
    </source>
</reference>
<feature type="chain" id="PRO_5011451686" description="Outer membrane lipoprotein SlyB" evidence="1">
    <location>
        <begin position="21"/>
        <end position="155"/>
    </location>
</feature>
<evidence type="ECO:0000313" key="2">
    <source>
        <dbReference type="EMBL" id="SEN21422.1"/>
    </source>
</evidence>
<keyword evidence="3" id="KW-1185">Reference proteome</keyword>
<evidence type="ECO:0000256" key="1">
    <source>
        <dbReference type="SAM" id="SignalP"/>
    </source>
</evidence>
<evidence type="ECO:0008006" key="4">
    <source>
        <dbReference type="Google" id="ProtNLM"/>
    </source>
</evidence>